<sequence>MNSFILRALLIAGLAAFPVAAHADSPGAGGERKSDMQSGAEVYRHVCQACHMADGKGGKGAAVIPALASNPKLAISAYPAGVVLNGFGAMPWFNGTLSPEQIAHVVNYVRTHFGNSYTDMLSADDVKAMAGPVPHVTH</sequence>
<keyword evidence="4" id="KW-0679">Respiratory chain</keyword>
<dbReference type="PROSITE" id="PS51007">
    <property type="entry name" value="CYTC"/>
    <property type="match status" value="1"/>
</dbReference>
<keyword evidence="2" id="KW-0813">Transport</keyword>
<dbReference type="InterPro" id="IPR051459">
    <property type="entry name" value="Cytochrome_c-type_DH"/>
</dbReference>
<keyword evidence="3 8" id="KW-0349">Heme</keyword>
<dbReference type="PANTHER" id="PTHR35008">
    <property type="entry name" value="BLL4482 PROTEIN-RELATED"/>
    <property type="match status" value="1"/>
</dbReference>
<dbReference type="InterPro" id="IPR008168">
    <property type="entry name" value="Cyt_C_IC"/>
</dbReference>
<proteinExistence type="predicted"/>
<organism evidence="11 12">
    <name type="scientific">Gluconacetobacter azotocaptans</name>
    <dbReference type="NCBI Taxonomy" id="142834"/>
    <lineage>
        <taxon>Bacteria</taxon>
        <taxon>Pseudomonadati</taxon>
        <taxon>Pseudomonadota</taxon>
        <taxon>Alphaproteobacteria</taxon>
        <taxon>Acetobacterales</taxon>
        <taxon>Acetobacteraceae</taxon>
        <taxon>Gluconacetobacter</taxon>
    </lineage>
</organism>
<name>A0A7W4JVT9_9PROT</name>
<accession>A0A7W4JVT9</accession>
<dbReference type="Proteomes" id="UP000555756">
    <property type="component" value="Unassembled WGS sequence"/>
</dbReference>
<evidence type="ECO:0000256" key="2">
    <source>
        <dbReference type="ARBA" id="ARBA00022448"/>
    </source>
</evidence>
<dbReference type="PANTHER" id="PTHR35008:SF9">
    <property type="entry name" value="CYTOCHROME C DOMAIN-CONTAINING PROTEIN"/>
    <property type="match status" value="1"/>
</dbReference>
<dbReference type="GO" id="GO:0005506">
    <property type="term" value="F:iron ion binding"/>
    <property type="evidence" value="ECO:0007669"/>
    <property type="project" value="InterPro"/>
</dbReference>
<protein>
    <submittedName>
        <fullName evidence="11">Cytochrome c</fullName>
    </submittedName>
</protein>
<dbReference type="GO" id="GO:0020037">
    <property type="term" value="F:heme binding"/>
    <property type="evidence" value="ECO:0007669"/>
    <property type="project" value="InterPro"/>
</dbReference>
<comment type="cofactor">
    <cofactor evidence="1">
        <name>heme c</name>
        <dbReference type="ChEBI" id="CHEBI:61717"/>
    </cofactor>
</comment>
<dbReference type="RefSeq" id="WP_183120969.1">
    <property type="nucleotide sequence ID" value="NZ_JABEQF010000024.1"/>
</dbReference>
<dbReference type="EMBL" id="JABEQF010000024">
    <property type="protein sequence ID" value="MBB2191858.1"/>
    <property type="molecule type" value="Genomic_DNA"/>
</dbReference>
<feature type="signal peptide" evidence="9">
    <location>
        <begin position="1"/>
        <end position="23"/>
    </location>
</feature>
<comment type="caution">
    <text evidence="11">The sequence shown here is derived from an EMBL/GenBank/DDBJ whole genome shotgun (WGS) entry which is preliminary data.</text>
</comment>
<evidence type="ECO:0000256" key="5">
    <source>
        <dbReference type="ARBA" id="ARBA00022723"/>
    </source>
</evidence>
<gene>
    <name evidence="11" type="ORF">HLH34_18150</name>
</gene>
<evidence type="ECO:0000256" key="3">
    <source>
        <dbReference type="ARBA" id="ARBA00022617"/>
    </source>
</evidence>
<feature type="chain" id="PRO_5031545320" evidence="9">
    <location>
        <begin position="24"/>
        <end position="138"/>
    </location>
</feature>
<dbReference type="InterPro" id="IPR036909">
    <property type="entry name" value="Cyt_c-like_dom_sf"/>
</dbReference>
<evidence type="ECO:0000256" key="1">
    <source>
        <dbReference type="ARBA" id="ARBA00001926"/>
    </source>
</evidence>
<keyword evidence="5 8" id="KW-0479">Metal-binding</keyword>
<evidence type="ECO:0000256" key="9">
    <source>
        <dbReference type="SAM" id="SignalP"/>
    </source>
</evidence>
<dbReference type="GO" id="GO:0009055">
    <property type="term" value="F:electron transfer activity"/>
    <property type="evidence" value="ECO:0007669"/>
    <property type="project" value="InterPro"/>
</dbReference>
<keyword evidence="9" id="KW-0732">Signal</keyword>
<keyword evidence="7 8" id="KW-0408">Iron</keyword>
<keyword evidence="12" id="KW-1185">Reference proteome</keyword>
<evidence type="ECO:0000256" key="4">
    <source>
        <dbReference type="ARBA" id="ARBA00022660"/>
    </source>
</evidence>
<dbReference type="Pfam" id="PF13442">
    <property type="entry name" value="Cytochrome_CBB3"/>
    <property type="match status" value="1"/>
</dbReference>
<feature type="domain" description="Cytochrome c" evidence="10">
    <location>
        <begin position="34"/>
        <end position="113"/>
    </location>
</feature>
<evidence type="ECO:0000256" key="7">
    <source>
        <dbReference type="ARBA" id="ARBA00023004"/>
    </source>
</evidence>
<dbReference type="SUPFAM" id="SSF46626">
    <property type="entry name" value="Cytochrome c"/>
    <property type="match status" value="1"/>
</dbReference>
<evidence type="ECO:0000313" key="11">
    <source>
        <dbReference type="EMBL" id="MBB2191858.1"/>
    </source>
</evidence>
<dbReference type="InterPro" id="IPR009056">
    <property type="entry name" value="Cyt_c-like_dom"/>
</dbReference>
<dbReference type="Gene3D" id="1.10.760.10">
    <property type="entry name" value="Cytochrome c-like domain"/>
    <property type="match status" value="1"/>
</dbReference>
<dbReference type="AlphaFoldDB" id="A0A7W4JVT9"/>
<evidence type="ECO:0000256" key="8">
    <source>
        <dbReference type="PROSITE-ProRule" id="PRU00433"/>
    </source>
</evidence>
<evidence type="ECO:0000256" key="6">
    <source>
        <dbReference type="ARBA" id="ARBA00022982"/>
    </source>
</evidence>
<reference evidence="11 12" key="1">
    <citation type="submission" date="2020-04" db="EMBL/GenBank/DDBJ databases">
        <title>Description of novel Gluconacetobacter.</title>
        <authorList>
            <person name="Sombolestani A."/>
        </authorList>
    </citation>
    <scope>NUCLEOTIDE SEQUENCE [LARGE SCALE GENOMIC DNA]</scope>
    <source>
        <strain evidence="11 12">LMG 21311</strain>
    </source>
</reference>
<keyword evidence="6" id="KW-0249">Electron transport</keyword>
<dbReference type="PRINTS" id="PR00605">
    <property type="entry name" value="CYTCHROMECIC"/>
</dbReference>
<evidence type="ECO:0000313" key="12">
    <source>
        <dbReference type="Proteomes" id="UP000555756"/>
    </source>
</evidence>
<evidence type="ECO:0000259" key="10">
    <source>
        <dbReference type="PROSITE" id="PS51007"/>
    </source>
</evidence>